<dbReference type="Proteomes" id="UP000807115">
    <property type="component" value="Chromosome 6"/>
</dbReference>
<evidence type="ECO:0000256" key="1">
    <source>
        <dbReference type="SAM" id="MobiDB-lite"/>
    </source>
</evidence>
<feature type="compositionally biased region" description="Basic residues" evidence="1">
    <location>
        <begin position="78"/>
        <end position="98"/>
    </location>
</feature>
<dbReference type="AlphaFoldDB" id="A0A921UD22"/>
<name>A0A921UD22_SORBI</name>
<reference evidence="2" key="1">
    <citation type="journal article" date="2019" name="BMC Genomics">
        <title>A new reference genome for Sorghum bicolor reveals high levels of sequence similarity between sweet and grain genotypes: implications for the genetics of sugar metabolism.</title>
        <authorList>
            <person name="Cooper E.A."/>
            <person name="Brenton Z.W."/>
            <person name="Flinn B.S."/>
            <person name="Jenkins J."/>
            <person name="Shu S."/>
            <person name="Flowers D."/>
            <person name="Luo F."/>
            <person name="Wang Y."/>
            <person name="Xia P."/>
            <person name="Barry K."/>
            <person name="Daum C."/>
            <person name="Lipzen A."/>
            <person name="Yoshinaga Y."/>
            <person name="Schmutz J."/>
            <person name="Saski C."/>
            <person name="Vermerris W."/>
            <person name="Kresovich S."/>
        </authorList>
    </citation>
    <scope>NUCLEOTIDE SEQUENCE</scope>
</reference>
<organism evidence="2 3">
    <name type="scientific">Sorghum bicolor</name>
    <name type="common">Sorghum</name>
    <name type="synonym">Sorghum vulgare</name>
    <dbReference type="NCBI Taxonomy" id="4558"/>
    <lineage>
        <taxon>Eukaryota</taxon>
        <taxon>Viridiplantae</taxon>
        <taxon>Streptophyta</taxon>
        <taxon>Embryophyta</taxon>
        <taxon>Tracheophyta</taxon>
        <taxon>Spermatophyta</taxon>
        <taxon>Magnoliopsida</taxon>
        <taxon>Liliopsida</taxon>
        <taxon>Poales</taxon>
        <taxon>Poaceae</taxon>
        <taxon>PACMAD clade</taxon>
        <taxon>Panicoideae</taxon>
        <taxon>Andropogonodae</taxon>
        <taxon>Andropogoneae</taxon>
        <taxon>Sorghinae</taxon>
        <taxon>Sorghum</taxon>
    </lineage>
</organism>
<reference evidence="2" key="2">
    <citation type="submission" date="2020-10" db="EMBL/GenBank/DDBJ databases">
        <authorList>
            <person name="Cooper E.A."/>
            <person name="Brenton Z.W."/>
            <person name="Flinn B.S."/>
            <person name="Jenkins J."/>
            <person name="Shu S."/>
            <person name="Flowers D."/>
            <person name="Luo F."/>
            <person name="Wang Y."/>
            <person name="Xia P."/>
            <person name="Barry K."/>
            <person name="Daum C."/>
            <person name="Lipzen A."/>
            <person name="Yoshinaga Y."/>
            <person name="Schmutz J."/>
            <person name="Saski C."/>
            <person name="Vermerris W."/>
            <person name="Kresovich S."/>
        </authorList>
    </citation>
    <scope>NUCLEOTIDE SEQUENCE</scope>
</reference>
<feature type="region of interest" description="Disordered" evidence="1">
    <location>
        <begin position="74"/>
        <end position="108"/>
    </location>
</feature>
<proteinExistence type="predicted"/>
<comment type="caution">
    <text evidence="2">The sequence shown here is derived from an EMBL/GenBank/DDBJ whole genome shotgun (WGS) entry which is preliminary data.</text>
</comment>
<feature type="region of interest" description="Disordered" evidence="1">
    <location>
        <begin position="1"/>
        <end position="53"/>
    </location>
</feature>
<sequence length="108" mass="11161">MKAPPPTPLDAGLTTPRQSAEATAASTALPPSRSASRPILEHRQSSAATAPCGDVTTSLRPAAAGAAVAAAPAAAAARRGRRRRATVTRGVSHWRRSRRAAEFRGREA</sequence>
<evidence type="ECO:0000313" key="2">
    <source>
        <dbReference type="EMBL" id="KAG0526091.1"/>
    </source>
</evidence>
<gene>
    <name evidence="2" type="ORF">BDA96_06G115300</name>
</gene>
<feature type="compositionally biased region" description="Polar residues" evidence="1">
    <location>
        <begin position="15"/>
        <end position="26"/>
    </location>
</feature>
<protein>
    <submittedName>
        <fullName evidence="2">Uncharacterized protein</fullName>
    </submittedName>
</protein>
<dbReference type="EMBL" id="CM027685">
    <property type="protein sequence ID" value="KAG0526091.1"/>
    <property type="molecule type" value="Genomic_DNA"/>
</dbReference>
<evidence type="ECO:0000313" key="3">
    <source>
        <dbReference type="Proteomes" id="UP000807115"/>
    </source>
</evidence>
<feature type="compositionally biased region" description="Basic and acidic residues" evidence="1">
    <location>
        <begin position="99"/>
        <end position="108"/>
    </location>
</feature>
<accession>A0A921UD22</accession>